<gene>
    <name evidence="1" type="ORF">SAMN05421543_11873</name>
</gene>
<dbReference type="InterPro" id="IPR019657">
    <property type="entry name" value="ComFB"/>
</dbReference>
<keyword evidence="2" id="KW-1185">Reference proteome</keyword>
<dbReference type="RefSeq" id="WP_074954818.1">
    <property type="nucleotide sequence ID" value="NZ_FPBV01000018.1"/>
</dbReference>
<name>A0A1I7KRZ3_9BACL</name>
<sequence length="105" mass="11540">MTVYNVTEAMVRSLLEDAYLKRGLVRCGCSQCIDDILAIALNHLPSHYVSTEHGTAYVKAKYFEPQMQSDMLRELALAVDIVARRPRHAIPEGEAPGSQPGASPV</sequence>
<dbReference type="EMBL" id="FPBV01000018">
    <property type="protein sequence ID" value="SFV00210.1"/>
    <property type="molecule type" value="Genomic_DNA"/>
</dbReference>
<dbReference type="STRING" id="392015.SAMN05421543_11873"/>
<accession>A0A1I7KRZ3</accession>
<evidence type="ECO:0000313" key="1">
    <source>
        <dbReference type="EMBL" id="SFV00210.1"/>
    </source>
</evidence>
<organism evidence="1 2">
    <name type="scientific">Alicyclobacillus macrosporangiidus</name>
    <dbReference type="NCBI Taxonomy" id="392015"/>
    <lineage>
        <taxon>Bacteria</taxon>
        <taxon>Bacillati</taxon>
        <taxon>Bacillota</taxon>
        <taxon>Bacilli</taxon>
        <taxon>Bacillales</taxon>
        <taxon>Alicyclobacillaceae</taxon>
        <taxon>Alicyclobacillus</taxon>
    </lineage>
</organism>
<reference evidence="2" key="1">
    <citation type="submission" date="2016-10" db="EMBL/GenBank/DDBJ databases">
        <authorList>
            <person name="Varghese N."/>
        </authorList>
    </citation>
    <scope>NUCLEOTIDE SEQUENCE [LARGE SCALE GENOMIC DNA]</scope>
    <source>
        <strain evidence="2">DSM 17980</strain>
    </source>
</reference>
<dbReference type="Proteomes" id="UP000183508">
    <property type="component" value="Unassembled WGS sequence"/>
</dbReference>
<dbReference type="eggNOG" id="ENOG5032ZR4">
    <property type="taxonomic scope" value="Bacteria"/>
</dbReference>
<dbReference type="Pfam" id="PF10719">
    <property type="entry name" value="ComFB"/>
    <property type="match status" value="1"/>
</dbReference>
<protein>
    <submittedName>
        <fullName evidence="1">Competence protein ComFB</fullName>
    </submittedName>
</protein>
<proteinExistence type="predicted"/>
<evidence type="ECO:0000313" key="2">
    <source>
        <dbReference type="Proteomes" id="UP000183508"/>
    </source>
</evidence>
<dbReference type="AlphaFoldDB" id="A0A1I7KRZ3"/>